<accession>A0A0F8WVV8</accession>
<evidence type="ECO:0000313" key="1">
    <source>
        <dbReference type="EMBL" id="KKK60982.1"/>
    </source>
</evidence>
<name>A0A0F8WVV8_9ZZZZ</name>
<sequence length="98" mass="10350">MLYPIRRALAQTIYFPLVTAGSTGFQPTWTPAAAECRYIGDGAGIANLGSVCAHEDAGIWSQALTVAESSFGTTVLVYSDSETDVEDQSIICHTGFSA</sequence>
<comment type="caution">
    <text evidence="1">The sequence shown here is derived from an EMBL/GenBank/DDBJ whole genome shotgun (WGS) entry which is preliminary data.</text>
</comment>
<organism evidence="1">
    <name type="scientific">marine sediment metagenome</name>
    <dbReference type="NCBI Taxonomy" id="412755"/>
    <lineage>
        <taxon>unclassified sequences</taxon>
        <taxon>metagenomes</taxon>
        <taxon>ecological metagenomes</taxon>
    </lineage>
</organism>
<proteinExistence type="predicted"/>
<protein>
    <submittedName>
        <fullName evidence="1">Uncharacterized protein</fullName>
    </submittedName>
</protein>
<dbReference type="AlphaFoldDB" id="A0A0F8WVV8"/>
<dbReference type="EMBL" id="LAZR01062699">
    <property type="protein sequence ID" value="KKK60982.1"/>
    <property type="molecule type" value="Genomic_DNA"/>
</dbReference>
<feature type="non-terminal residue" evidence="1">
    <location>
        <position position="98"/>
    </location>
</feature>
<gene>
    <name evidence="1" type="ORF">LCGC14_3018930</name>
</gene>
<reference evidence="1" key="1">
    <citation type="journal article" date="2015" name="Nature">
        <title>Complex archaea that bridge the gap between prokaryotes and eukaryotes.</title>
        <authorList>
            <person name="Spang A."/>
            <person name="Saw J.H."/>
            <person name="Jorgensen S.L."/>
            <person name="Zaremba-Niedzwiedzka K."/>
            <person name="Martijn J."/>
            <person name="Lind A.E."/>
            <person name="van Eijk R."/>
            <person name="Schleper C."/>
            <person name="Guy L."/>
            <person name="Ettema T.J."/>
        </authorList>
    </citation>
    <scope>NUCLEOTIDE SEQUENCE</scope>
</reference>